<accession>A0A1G7E858</accession>
<dbReference type="EMBL" id="FNAS01000014">
    <property type="protein sequence ID" value="SDE59670.1"/>
    <property type="molecule type" value="Genomic_DNA"/>
</dbReference>
<sequence length="33" mass="3797">MKNIILAILLILGNKLYSLKNTTVINQQDIRIK</sequence>
<evidence type="ECO:0000313" key="1">
    <source>
        <dbReference type="EMBL" id="SDE59670.1"/>
    </source>
</evidence>
<reference evidence="1 2" key="1">
    <citation type="submission" date="2016-10" db="EMBL/GenBank/DDBJ databases">
        <authorList>
            <person name="de Groot N.N."/>
        </authorList>
    </citation>
    <scope>NUCLEOTIDE SEQUENCE [LARGE SCALE GENOMIC DNA]</scope>
    <source>
        <strain evidence="1 2">DSM 24015</strain>
    </source>
</reference>
<keyword evidence="2" id="KW-1185">Reference proteome</keyword>
<gene>
    <name evidence="1" type="ORF">SAMN05421544_11453</name>
</gene>
<evidence type="ECO:0000313" key="2">
    <source>
        <dbReference type="Proteomes" id="UP000198517"/>
    </source>
</evidence>
<dbReference type="AlphaFoldDB" id="A0A1G7E858"/>
<proteinExistence type="predicted"/>
<protein>
    <submittedName>
        <fullName evidence="1">Uncharacterized protein</fullName>
    </submittedName>
</protein>
<dbReference type="Proteomes" id="UP000198517">
    <property type="component" value="Unassembled WGS sequence"/>
</dbReference>
<name>A0A1G7E858_9FLAO</name>
<organism evidence="1 2">
    <name type="scientific">Riemerella columbipharyngis</name>
    <dbReference type="NCBI Taxonomy" id="1071918"/>
    <lineage>
        <taxon>Bacteria</taxon>
        <taxon>Pseudomonadati</taxon>
        <taxon>Bacteroidota</taxon>
        <taxon>Flavobacteriia</taxon>
        <taxon>Flavobacteriales</taxon>
        <taxon>Weeksellaceae</taxon>
        <taxon>Riemerella</taxon>
    </lineage>
</organism>